<keyword evidence="3" id="KW-1185">Reference proteome</keyword>
<dbReference type="Proteomes" id="UP001066276">
    <property type="component" value="Chromosome 2_1"/>
</dbReference>
<dbReference type="EMBL" id="JANPWB010000003">
    <property type="protein sequence ID" value="KAJ1203905.1"/>
    <property type="molecule type" value="Genomic_DNA"/>
</dbReference>
<dbReference type="AlphaFoldDB" id="A0AAV7VTA6"/>
<proteinExistence type="predicted"/>
<comment type="caution">
    <text evidence="2">The sequence shown here is derived from an EMBL/GenBank/DDBJ whole genome shotgun (WGS) entry which is preliminary data.</text>
</comment>
<organism evidence="2 3">
    <name type="scientific">Pleurodeles waltl</name>
    <name type="common">Iberian ribbed newt</name>
    <dbReference type="NCBI Taxonomy" id="8319"/>
    <lineage>
        <taxon>Eukaryota</taxon>
        <taxon>Metazoa</taxon>
        <taxon>Chordata</taxon>
        <taxon>Craniata</taxon>
        <taxon>Vertebrata</taxon>
        <taxon>Euteleostomi</taxon>
        <taxon>Amphibia</taxon>
        <taxon>Batrachia</taxon>
        <taxon>Caudata</taxon>
        <taxon>Salamandroidea</taxon>
        <taxon>Salamandridae</taxon>
        <taxon>Pleurodelinae</taxon>
        <taxon>Pleurodeles</taxon>
    </lineage>
</organism>
<evidence type="ECO:0000313" key="2">
    <source>
        <dbReference type="EMBL" id="KAJ1203905.1"/>
    </source>
</evidence>
<accession>A0AAV7VTA6</accession>
<name>A0AAV7VTA6_PLEWA</name>
<feature type="region of interest" description="Disordered" evidence="1">
    <location>
        <begin position="1"/>
        <end position="58"/>
    </location>
</feature>
<sequence length="131" mass="14091">MQPLKQAISGLPGRSPQTLLPLDHPGEPWPVVRRSKTGGLGDALPTAEREPRPSGLLRRRASSLVSAIAGTAEGRAPSRLDEVVVGDQEVHIPSPEGHKGLCEQRLSSYETAPQLHRSGRGLCGLYDIRCM</sequence>
<evidence type="ECO:0000313" key="3">
    <source>
        <dbReference type="Proteomes" id="UP001066276"/>
    </source>
</evidence>
<protein>
    <submittedName>
        <fullName evidence="2">Uncharacterized protein</fullName>
    </submittedName>
</protein>
<evidence type="ECO:0000256" key="1">
    <source>
        <dbReference type="SAM" id="MobiDB-lite"/>
    </source>
</evidence>
<gene>
    <name evidence="2" type="ORF">NDU88_007686</name>
</gene>
<reference evidence="2" key="1">
    <citation type="journal article" date="2022" name="bioRxiv">
        <title>Sequencing and chromosome-scale assembly of the giantPleurodeles waltlgenome.</title>
        <authorList>
            <person name="Brown T."/>
            <person name="Elewa A."/>
            <person name="Iarovenko S."/>
            <person name="Subramanian E."/>
            <person name="Araus A.J."/>
            <person name="Petzold A."/>
            <person name="Susuki M."/>
            <person name="Suzuki K.-i.T."/>
            <person name="Hayashi T."/>
            <person name="Toyoda A."/>
            <person name="Oliveira C."/>
            <person name="Osipova E."/>
            <person name="Leigh N.D."/>
            <person name="Simon A."/>
            <person name="Yun M.H."/>
        </authorList>
    </citation>
    <scope>NUCLEOTIDE SEQUENCE</scope>
    <source>
        <strain evidence="2">20211129_DDA</strain>
        <tissue evidence="2">Liver</tissue>
    </source>
</reference>